<dbReference type="GO" id="GO:0009451">
    <property type="term" value="P:RNA modification"/>
    <property type="evidence" value="ECO:0007669"/>
    <property type="project" value="InterPro"/>
</dbReference>
<feature type="repeat" description="PPR" evidence="4">
    <location>
        <begin position="461"/>
        <end position="495"/>
    </location>
</feature>
<dbReference type="GO" id="GO:0003723">
    <property type="term" value="F:RNA binding"/>
    <property type="evidence" value="ECO:0007669"/>
    <property type="project" value="InterPro"/>
</dbReference>
<evidence type="ECO:0000313" key="8">
    <source>
        <dbReference type="Proteomes" id="UP000737018"/>
    </source>
</evidence>
<dbReference type="InterPro" id="IPR011990">
    <property type="entry name" value="TPR-like_helical_dom_sf"/>
</dbReference>
<dbReference type="Pfam" id="PF14432">
    <property type="entry name" value="DYW_deaminase"/>
    <property type="match status" value="1"/>
</dbReference>
<gene>
    <name evidence="7" type="ORF">CMV_029204</name>
</gene>
<evidence type="ECO:0000256" key="3">
    <source>
        <dbReference type="ARBA" id="ARBA00022946"/>
    </source>
</evidence>
<dbReference type="OrthoDB" id="747253at2759"/>
<evidence type="ECO:0000256" key="1">
    <source>
        <dbReference type="ARBA" id="ARBA00006643"/>
    </source>
</evidence>
<evidence type="ECO:0008006" key="9">
    <source>
        <dbReference type="Google" id="ProtNLM"/>
    </source>
</evidence>
<name>A0A8J4Q7H5_9ROSI</name>
<dbReference type="Proteomes" id="UP000737018">
    <property type="component" value="Unassembled WGS sequence"/>
</dbReference>
<dbReference type="InterPro" id="IPR046849">
    <property type="entry name" value="E2_motif"/>
</dbReference>
<dbReference type="PROSITE" id="PS51375">
    <property type="entry name" value="PPR"/>
    <property type="match status" value="4"/>
</dbReference>
<keyword evidence="2" id="KW-0677">Repeat</keyword>
<feature type="repeat" description="PPR" evidence="4">
    <location>
        <begin position="294"/>
        <end position="328"/>
    </location>
</feature>
<dbReference type="InterPro" id="IPR046848">
    <property type="entry name" value="E_motif"/>
</dbReference>
<feature type="repeat" description="PPR" evidence="4">
    <location>
        <begin position="224"/>
        <end position="258"/>
    </location>
</feature>
<comment type="caution">
    <text evidence="7">The sequence shown here is derived from an EMBL/GenBank/DDBJ whole genome shotgun (WGS) entry which is preliminary data.</text>
</comment>
<dbReference type="SUPFAM" id="SSF48452">
    <property type="entry name" value="TPR-like"/>
    <property type="match status" value="1"/>
</dbReference>
<dbReference type="EMBL" id="JRKL02012641">
    <property type="protein sequence ID" value="KAF3944317.1"/>
    <property type="molecule type" value="Genomic_DNA"/>
</dbReference>
<dbReference type="Pfam" id="PF01535">
    <property type="entry name" value="PPR"/>
    <property type="match status" value="2"/>
</dbReference>
<evidence type="ECO:0000259" key="6">
    <source>
        <dbReference type="Pfam" id="PF17177"/>
    </source>
</evidence>
<evidence type="ECO:0000313" key="7">
    <source>
        <dbReference type="EMBL" id="KAF3944317.1"/>
    </source>
</evidence>
<dbReference type="InterPro" id="IPR002885">
    <property type="entry name" value="PPR_rpt"/>
</dbReference>
<dbReference type="PANTHER" id="PTHR47926:SF351">
    <property type="entry name" value="MITOCHONDRIAL RNAEDITING FACTOR 1"/>
    <property type="match status" value="1"/>
</dbReference>
<feature type="domain" description="PROP1-like PPR" evidence="6">
    <location>
        <begin position="344"/>
        <end position="515"/>
    </location>
</feature>
<dbReference type="Gene3D" id="1.25.40.10">
    <property type="entry name" value="Tetratricopeptide repeat domain"/>
    <property type="match status" value="3"/>
</dbReference>
<dbReference type="InterPro" id="IPR032867">
    <property type="entry name" value="DYW_dom"/>
</dbReference>
<reference evidence="7" key="1">
    <citation type="submission" date="2020-03" db="EMBL/GenBank/DDBJ databases">
        <title>Castanea mollissima Vanexum genome sequencing.</title>
        <authorList>
            <person name="Staton M."/>
        </authorList>
    </citation>
    <scope>NUCLEOTIDE SEQUENCE</scope>
    <source>
        <tissue evidence="7">Leaf</tissue>
    </source>
</reference>
<evidence type="ECO:0000256" key="2">
    <source>
        <dbReference type="ARBA" id="ARBA00022737"/>
    </source>
</evidence>
<proteinExistence type="inferred from homology"/>
<feature type="repeat" description="PPR" evidence="4">
    <location>
        <begin position="426"/>
        <end position="460"/>
    </location>
</feature>
<keyword evidence="3" id="KW-0809">Transit peptide</keyword>
<keyword evidence="8" id="KW-1185">Reference proteome</keyword>
<evidence type="ECO:0000256" key="4">
    <source>
        <dbReference type="PROSITE-ProRule" id="PRU00708"/>
    </source>
</evidence>
<dbReference type="FunFam" id="1.25.40.10:FF:001136">
    <property type="entry name" value="Putative pentatricopeptide repeat-containing protein"/>
    <property type="match status" value="1"/>
</dbReference>
<dbReference type="GO" id="GO:0008270">
    <property type="term" value="F:zinc ion binding"/>
    <property type="evidence" value="ECO:0007669"/>
    <property type="project" value="InterPro"/>
</dbReference>
<sequence>MENDDSHDRPVIVFGGYDCRKPTSHRSKTMEMEWHAIKAPDPNAETFSSSSSEKQKLNPFSTVELHKRNHNIVALGLCLYCFSKCTNQVCTLDLNHPSVGWKQVPPTTVPREASPKEINSVDDFSEDLGAETVRLSSATVGFGAETVRGCRSFSFEQNYRQICNLLLSLTHSKSLQKGLQLHAHIIKSGLQTIPLISNHLINFYSKSQLPLFSLQIFDEAPCKSSTNWSSVISSFAQNELPLLALHFFRQMLQSGALPDDHIFPSATKSCAILSMCDVGQSIYCLAVKTGYEFDVFVGSSMVDMYAKCGKIKSARKLFDEMPEKNVVCWSGMIYGYAQLGEDDEALKLFKQALFHELDVNDFTFSSVIRVCGNSTLLELGKQIHGLCFKTSFDSSSFVGSSLVSLYSKCGVIEGAYRVFNDIPVRNLGMWNAMLIACAQHAHTDRTFEMFKEMEGAGMKPNFITFLCVLYACSHTGLVEKGRYYFERMKEYGIEPGDQHYASMVDLLGRAGKLQDAISIIKEMPMEPTESVWGALLTGCRIHGDTELAAFAADKVYELGPVSPGIHVLLSNAYAAAGRWDEAAKARKMLRDRGMKKETGLSWVEEGNRVHTFASGDRCHAKTKEIYQKLEELGEEMERAGYVADTSFVLREVDGEEKNQTIRYHSERLAIAFGLITFPPERPIRVMKNLRVCGDCHTAIKFMSKCSRRVIIVRDNKRFHRFEGGKCSCGDYW</sequence>
<dbReference type="NCBIfam" id="TIGR00756">
    <property type="entry name" value="PPR"/>
    <property type="match status" value="3"/>
</dbReference>
<dbReference type="Pfam" id="PF20430">
    <property type="entry name" value="Eplus_motif"/>
    <property type="match status" value="1"/>
</dbReference>
<dbReference type="AlphaFoldDB" id="A0A8J4Q7H5"/>
<dbReference type="InterPro" id="IPR046960">
    <property type="entry name" value="PPR_At4g14850-like_plant"/>
</dbReference>
<organism evidence="7 8">
    <name type="scientific">Castanea mollissima</name>
    <name type="common">Chinese chestnut</name>
    <dbReference type="NCBI Taxonomy" id="60419"/>
    <lineage>
        <taxon>Eukaryota</taxon>
        <taxon>Viridiplantae</taxon>
        <taxon>Streptophyta</taxon>
        <taxon>Embryophyta</taxon>
        <taxon>Tracheophyta</taxon>
        <taxon>Spermatophyta</taxon>
        <taxon>Magnoliopsida</taxon>
        <taxon>eudicotyledons</taxon>
        <taxon>Gunneridae</taxon>
        <taxon>Pentapetalae</taxon>
        <taxon>rosids</taxon>
        <taxon>fabids</taxon>
        <taxon>Fagales</taxon>
        <taxon>Fagaceae</taxon>
        <taxon>Castanea</taxon>
    </lineage>
</organism>
<dbReference type="Pfam" id="PF20431">
    <property type="entry name" value="E_motif"/>
    <property type="match status" value="1"/>
</dbReference>
<dbReference type="FunFam" id="1.25.40.10:FF:000407">
    <property type="entry name" value="Putative pentatricopeptide repeat-containing protein"/>
    <property type="match status" value="1"/>
</dbReference>
<dbReference type="InterPro" id="IPR033443">
    <property type="entry name" value="PROP1-like_PPR_dom"/>
</dbReference>
<accession>A0A8J4Q7H5</accession>
<protein>
    <recommendedName>
        <fullName evidence="9">DYW domain-containing protein</fullName>
    </recommendedName>
</protein>
<dbReference type="PANTHER" id="PTHR47926">
    <property type="entry name" value="PENTATRICOPEPTIDE REPEAT-CONTAINING PROTEIN"/>
    <property type="match status" value="1"/>
</dbReference>
<feature type="domain" description="DYW" evidence="5">
    <location>
        <begin position="640"/>
        <end position="732"/>
    </location>
</feature>
<dbReference type="Pfam" id="PF17177">
    <property type="entry name" value="PPR_long"/>
    <property type="match status" value="1"/>
</dbReference>
<dbReference type="FunFam" id="1.25.40.10:FF:000488">
    <property type="entry name" value="Pentatricopeptide repeat-containing protein, mitochondrial"/>
    <property type="match status" value="1"/>
</dbReference>
<evidence type="ECO:0000259" key="5">
    <source>
        <dbReference type="Pfam" id="PF14432"/>
    </source>
</evidence>
<comment type="similarity">
    <text evidence="1">Belongs to the PPR family. PCMP-H subfamily.</text>
</comment>